<dbReference type="SUPFAM" id="SSF52374">
    <property type="entry name" value="Nucleotidylyl transferase"/>
    <property type="match status" value="1"/>
</dbReference>
<keyword evidence="5" id="KW-0067">ATP-binding</keyword>
<proteinExistence type="inferred from homology"/>
<keyword evidence="3" id="KW-0436">Ligase</keyword>
<evidence type="ECO:0000256" key="2">
    <source>
        <dbReference type="ARBA" id="ARBA00012838"/>
    </source>
</evidence>
<gene>
    <name evidence="11" type="ORF">ST47_g5745</name>
</gene>
<dbReference type="GO" id="GO:0005524">
    <property type="term" value="F:ATP binding"/>
    <property type="evidence" value="ECO:0007669"/>
    <property type="project" value="UniProtKB-KW"/>
</dbReference>
<dbReference type="NCBIfam" id="TIGR00398">
    <property type="entry name" value="metG"/>
    <property type="match status" value="1"/>
</dbReference>
<dbReference type="PANTHER" id="PTHR43326">
    <property type="entry name" value="METHIONYL-TRNA SYNTHETASE"/>
    <property type="match status" value="1"/>
</dbReference>
<evidence type="ECO:0000256" key="6">
    <source>
        <dbReference type="ARBA" id="ARBA00022917"/>
    </source>
</evidence>
<evidence type="ECO:0000256" key="9">
    <source>
        <dbReference type="ARBA" id="ARBA00068817"/>
    </source>
</evidence>
<keyword evidence="4" id="KW-0547">Nucleotide-binding</keyword>
<dbReference type="Gene3D" id="2.170.220.10">
    <property type="match status" value="1"/>
</dbReference>
<name>A0A163DEI3_DIDRA</name>
<dbReference type="STRING" id="5454.A0A163DEI3"/>
<evidence type="ECO:0000259" key="10">
    <source>
        <dbReference type="Pfam" id="PF09334"/>
    </source>
</evidence>
<dbReference type="Proteomes" id="UP000076837">
    <property type="component" value="Unassembled WGS sequence"/>
</dbReference>
<dbReference type="InterPro" id="IPR033911">
    <property type="entry name" value="MetRS_core"/>
</dbReference>
<feature type="domain" description="Methionyl/Leucyl tRNA synthetase" evidence="10">
    <location>
        <begin position="51"/>
        <end position="417"/>
    </location>
</feature>
<dbReference type="InterPro" id="IPR019183">
    <property type="entry name" value="NAA25_NatB_aux_su"/>
</dbReference>
<dbReference type="InterPro" id="IPR014758">
    <property type="entry name" value="Met-tRNA_synth"/>
</dbReference>
<comment type="similarity">
    <text evidence="1">Belongs to the class-I aminoacyl-tRNA synthetase family.</text>
</comment>
<evidence type="ECO:0000256" key="1">
    <source>
        <dbReference type="ARBA" id="ARBA00005594"/>
    </source>
</evidence>
<dbReference type="CDD" id="cd00814">
    <property type="entry name" value="MetRS_core"/>
    <property type="match status" value="1"/>
</dbReference>
<dbReference type="InterPro" id="IPR023457">
    <property type="entry name" value="Met-tRNA_synth_2"/>
</dbReference>
<dbReference type="Gene3D" id="3.40.50.620">
    <property type="entry name" value="HUPs"/>
    <property type="match status" value="1"/>
</dbReference>
<dbReference type="PANTHER" id="PTHR43326:SF1">
    <property type="entry name" value="METHIONINE--TRNA LIGASE, MITOCHONDRIAL"/>
    <property type="match status" value="1"/>
</dbReference>
<comment type="catalytic activity">
    <reaction evidence="8">
        <text>tRNA(Met) + L-methionine + ATP = L-methionyl-tRNA(Met) + AMP + diphosphate</text>
        <dbReference type="Rhea" id="RHEA:13481"/>
        <dbReference type="Rhea" id="RHEA-COMP:9667"/>
        <dbReference type="Rhea" id="RHEA-COMP:9698"/>
        <dbReference type="ChEBI" id="CHEBI:30616"/>
        <dbReference type="ChEBI" id="CHEBI:33019"/>
        <dbReference type="ChEBI" id="CHEBI:57844"/>
        <dbReference type="ChEBI" id="CHEBI:78442"/>
        <dbReference type="ChEBI" id="CHEBI:78530"/>
        <dbReference type="ChEBI" id="CHEBI:456215"/>
        <dbReference type="EC" id="6.1.1.10"/>
    </reaction>
</comment>
<dbReference type="Pfam" id="PF09797">
    <property type="entry name" value="NatB_MDM20"/>
    <property type="match status" value="1"/>
</dbReference>
<dbReference type="SUPFAM" id="SSF47323">
    <property type="entry name" value="Anticodon-binding domain of a subclass of class I aminoacyl-tRNA synthetases"/>
    <property type="match status" value="1"/>
</dbReference>
<reference evidence="11 12" key="1">
    <citation type="journal article" date="2016" name="Sci. Rep.">
        <title>Draft genome sequencing and secretome analysis of fungal phytopathogen Ascochyta rabiei provides insight into the necrotrophic effector repertoire.</title>
        <authorList>
            <person name="Verma S."/>
            <person name="Gazara R.K."/>
            <person name="Nizam S."/>
            <person name="Parween S."/>
            <person name="Chattopadhyay D."/>
            <person name="Verma P.K."/>
        </authorList>
    </citation>
    <scope>NUCLEOTIDE SEQUENCE [LARGE SCALE GENOMIC DNA]</scope>
    <source>
        <strain evidence="11 12">ArDII</strain>
    </source>
</reference>
<evidence type="ECO:0000256" key="7">
    <source>
        <dbReference type="ARBA" id="ARBA00023146"/>
    </source>
</evidence>
<dbReference type="InterPro" id="IPR009080">
    <property type="entry name" value="tRNAsynth_Ia_anticodon-bd"/>
</dbReference>
<dbReference type="Gene3D" id="1.10.730.10">
    <property type="entry name" value="Isoleucyl-tRNA Synthetase, Domain 1"/>
    <property type="match status" value="1"/>
</dbReference>
<dbReference type="EMBL" id="JYNV01000200">
    <property type="protein sequence ID" value="KZM23111.1"/>
    <property type="molecule type" value="Genomic_DNA"/>
</dbReference>
<evidence type="ECO:0000256" key="5">
    <source>
        <dbReference type="ARBA" id="ARBA00022840"/>
    </source>
</evidence>
<dbReference type="GO" id="GO:0004825">
    <property type="term" value="F:methionine-tRNA ligase activity"/>
    <property type="evidence" value="ECO:0007669"/>
    <property type="project" value="UniProtKB-EC"/>
</dbReference>
<dbReference type="Pfam" id="PF09334">
    <property type="entry name" value="tRNA-synt_1g"/>
    <property type="match status" value="1"/>
</dbReference>
<evidence type="ECO:0000256" key="3">
    <source>
        <dbReference type="ARBA" id="ARBA00022598"/>
    </source>
</evidence>
<dbReference type="FunFam" id="2.170.220.10:FF:000001">
    <property type="entry name" value="methionine--tRNA ligase, mitochondrial"/>
    <property type="match status" value="1"/>
</dbReference>
<dbReference type="GO" id="GO:0005739">
    <property type="term" value="C:mitochondrion"/>
    <property type="evidence" value="ECO:0007669"/>
    <property type="project" value="UniProtKB-ARBA"/>
</dbReference>
<keyword evidence="7" id="KW-0030">Aminoacyl-tRNA synthetase</keyword>
<keyword evidence="6" id="KW-0648">Protein biosynthesis</keyword>
<dbReference type="GO" id="GO:0006431">
    <property type="term" value="P:methionyl-tRNA aminoacylation"/>
    <property type="evidence" value="ECO:0007669"/>
    <property type="project" value="InterPro"/>
</dbReference>
<dbReference type="InterPro" id="IPR015413">
    <property type="entry name" value="Methionyl/Leucyl_tRNA_Synth"/>
</dbReference>
<evidence type="ECO:0000256" key="8">
    <source>
        <dbReference type="ARBA" id="ARBA00047364"/>
    </source>
</evidence>
<dbReference type="EC" id="6.1.1.10" evidence="2"/>
<comment type="caution">
    <text evidence="11">The sequence shown here is derived from an EMBL/GenBank/DDBJ whole genome shotgun (WGS) entry which is preliminary data.</text>
</comment>
<evidence type="ECO:0000313" key="12">
    <source>
        <dbReference type="Proteomes" id="UP000076837"/>
    </source>
</evidence>
<dbReference type="InterPro" id="IPR014729">
    <property type="entry name" value="Rossmann-like_a/b/a_fold"/>
</dbReference>
<accession>A0A163DEI3</accession>
<protein>
    <recommendedName>
        <fullName evidence="9">Probable methionine--tRNA ligase, mitochondrial</fullName>
        <ecNumber evidence="2">6.1.1.10</ecNumber>
    </recommendedName>
</protein>
<evidence type="ECO:0000313" key="11">
    <source>
        <dbReference type="EMBL" id="KZM23111.1"/>
    </source>
</evidence>
<keyword evidence="12" id="KW-1185">Reference proteome</keyword>
<dbReference type="PRINTS" id="PR01041">
    <property type="entry name" value="TRNASYNTHMET"/>
</dbReference>
<evidence type="ECO:0000256" key="4">
    <source>
        <dbReference type="ARBA" id="ARBA00022741"/>
    </source>
</evidence>
<organism evidence="11 12">
    <name type="scientific">Didymella rabiei</name>
    <name type="common">Chickpea ascochyta blight fungus</name>
    <name type="synonym">Mycosphaerella rabiei</name>
    <dbReference type="NCBI Taxonomy" id="5454"/>
    <lineage>
        <taxon>Eukaryota</taxon>
        <taxon>Fungi</taxon>
        <taxon>Dikarya</taxon>
        <taxon>Ascomycota</taxon>
        <taxon>Pezizomycotina</taxon>
        <taxon>Dothideomycetes</taxon>
        <taxon>Pleosporomycetidae</taxon>
        <taxon>Pleosporales</taxon>
        <taxon>Pleosporineae</taxon>
        <taxon>Didymellaceae</taxon>
        <taxon>Ascochyta</taxon>
    </lineage>
</organism>
<sequence length="1559" mass="176435">MRTRIANSTVPALRSVYSTFTRSSPWSRRSCLVYSSHRRSISTKPAPEKPYYITTPIFYVNAAPHVGHLYTMVLTDIIKRWNVLRGKKAIMCTGTDEHGLKVQRAAAKAGVDPKSFCDKGADIFRDLALKAEISNDHFVRTTDQDHKDAVQYAWFLLQEKGLIYEQKHEGWYSVTDECFYPQSGVQPWIEPSTGRKIMTSIETGSEVEWSSEENYHFRLSAFREPLLEFYKANPEWIAPEHRMKEVVQAVESGLEDLSISRPYDRLTWGIRVPDDDSQTIYVWLDALMNYATKAGYPFTPGKERDGGWPADCHVIGKDIVRFHCIYWPAFLMALGLPLPKKILTHAHWTLGGAKMSKSTGRVVDPFHALDRYGPDVMRFYMAHDGGIQDDSSYDNVHIIRLYNKFLNQQLGNLASRITRGKKWSVRGAVERIGSAPAEYWSEGPGSSFWTNSLSTVASKVDGSFDIYDPRKALFQVTEFVRGANAFFQMSKPWDNIIEFAPGEPGEDVDRTIYLGAEALRMTGILLQPYMPNKAKKLLDQLGVQEDRRTLAYCQPGADLDYGTPMITLGSKHEGVLFPPLASEEARGDISDGWVKEIKHALFKLFFSTGLSKTLLSHDTTYSIASHTLLVAVDMAFNWDKLSKAQREYPKPKFALSYIDKLLKKNPGNPYLTTWRADVSLQLQSEPEVVAKSLRDVCQHKTTLVDELLLEYAYRLIVEATLRSNSKLQHISSVGNEGVKAWQNAAALKTTKKGRKDLWDGLFTTAMRQGCWEDVRTAIVKYRAEGASSDKLTYYTQIFAQQMSAEQKIRASQATGVADRMAEIQLGVALKQMKDAYERPETDPISVKDIRDLRFMAKIYARQGKCAELVELWNAPPAHLQPIMEKQALDISLLTVDVLASTQEHEQLEKHILALVEDATVAMSKDDLEPLRQLCSARVNVWIYLIDASTKLYTPEESRNKISSIKNRVFGSDTLKLDRPLLLVRLILRTYLGESLLQDCKEFWKRFSRIPSCFTDLRHAVEKMSDEERTGFLAHIEEDMTVTKPSAEDPQSKLEDWARAEICVLKFTYLATVSLPASTPPTEVLVSLIERASKVSQMLPKDPDPIMLIAYCLTNMHHQGLSSSDTSSHSPRILLQAAMLVRAAVERDFEKENRPLAFLAARLHLNLGLGRVAFQLWKHVKVKEMLVDTLSPYLLSRIAETHPFDVKHHQGFSADRELKHVIDTIDRMSKVQEGLIFRDIKRFHWDSAMDLISMNEKLTSSLTRHTAVLERRRIARLKGESAGDLPDVEYRETQSLADNIDRSVFPAYEHSSVHRPYPILMPADIPSTDYVLTQGHERESVCKILYRDGLPTSWAPNAAPETTANQTPAERLVRENFWHPISTLLYAALHPDTKVDASIFTTLMANLKQLREDQEKLIAPSSSSKDPADEPTMIHENMLISSYSALEVLRTLPRLANEIKERVTQSKTPHPMKSQIPKDWAKQLDTEVKSAFDAVGRVAQSYVVLLQTKGAAAVKAQVRWGATGAALQLLISEGDVEYYAREYVDSAVEAWKGVLQVKLK</sequence>